<dbReference type="Proteomes" id="UP000244225">
    <property type="component" value="Unassembled WGS sequence"/>
</dbReference>
<evidence type="ECO:0000256" key="1">
    <source>
        <dbReference type="SAM" id="Coils"/>
    </source>
</evidence>
<feature type="coiled-coil region" evidence="1">
    <location>
        <begin position="101"/>
        <end position="181"/>
    </location>
</feature>
<protein>
    <submittedName>
        <fullName evidence="2">Uncharacterized protein</fullName>
    </submittedName>
</protein>
<dbReference type="EMBL" id="QBKI01000011">
    <property type="protein sequence ID" value="PTX14461.1"/>
    <property type="molecule type" value="Genomic_DNA"/>
</dbReference>
<dbReference type="AlphaFoldDB" id="A0A2T5YD68"/>
<keyword evidence="1" id="KW-0175">Coiled coil</keyword>
<evidence type="ECO:0000313" key="2">
    <source>
        <dbReference type="EMBL" id="PTX14461.1"/>
    </source>
</evidence>
<name>A0A2T5YD68_9BACT</name>
<keyword evidence="3" id="KW-1185">Reference proteome</keyword>
<accession>A0A2T5YD68</accession>
<dbReference type="RefSeq" id="WP_108213387.1">
    <property type="nucleotide sequence ID" value="NZ_QBKI01000011.1"/>
</dbReference>
<sequence length="811" mass="87554">MEPLSVALEAQVQAFEGNIAKAIQSVQNFGTQAERMPAVRPKFEDTITRTLSDLNAKLRVAQGNAEIFGNQFEADKLKVVAMQQALNTLLSAGLSPTSKQVLKLADDIESLSGEITKAEKAASRADLFVSFQKTGKIIPDLEAKAQRLRAAMRNATDVKDIERYGKRLQVVNNELAELNQRGRMAAMNTANGMNRLAGSAGTVNMEIARIVQDAPYGMMGIGNNIQQLTANFGQLAAQAGGTGVAIKAALASMLTPASLLTLGIAAITSGWVLYERWSQKSAKATKESANAMQDAASKAQEYINSLDVVNRARATGQREAQQELVTLKLLYERTQNVSLSMQERVKAVDELQKQYPAYFKNLKDEDILAGNASEAYRKLSKSIQDYATAQASLSLITEKAQQRQVNLLQLRDLREQEKQQEVAIQQANELKAAQDAAAASMNARGGTGSVLGAQNVLKLNNALGETQEKIAAIIAENRKLDEEMALLTSDATPALFTEDPGTKKKQKEQTDYLKQLREGWRQVTQEFLTYGNAYQVVEGKAKLLETAINGLISQGAAFNSPIIEKLKAQLDSINEIRFDTLENTFELSLKRMNDEAIKFAKDFKPQQIDLIQSPEQSRFFEEQARQAGVYFDILQGRVMGVSTAVDGFINGFQAKIDQVQAMTGLVTEFAGNAFASLGEGIGNMFQGLASGADVLQGVGRALLQTMSQIAAEFGKKLLAIGVGETLMKIPTGPAKIAAGAALIAAAGIGGSLASGRGSAAPSVSTSSISGTASGPMMMSYEGDDELRFRIEGNDLVAVMDRANYKSRRTRG</sequence>
<dbReference type="OrthoDB" id="780707at2"/>
<gene>
    <name evidence="2" type="ORF">C8N40_111126</name>
</gene>
<proteinExistence type="predicted"/>
<reference evidence="2 3" key="1">
    <citation type="submission" date="2018-04" db="EMBL/GenBank/DDBJ databases">
        <title>Genomic Encyclopedia of Archaeal and Bacterial Type Strains, Phase II (KMG-II): from individual species to whole genera.</title>
        <authorList>
            <person name="Goeker M."/>
        </authorList>
    </citation>
    <scope>NUCLEOTIDE SEQUENCE [LARGE SCALE GENOMIC DNA]</scope>
    <source>
        <strain evidence="2 3">DSM 100162</strain>
    </source>
</reference>
<comment type="caution">
    <text evidence="2">The sequence shown here is derived from an EMBL/GenBank/DDBJ whole genome shotgun (WGS) entry which is preliminary data.</text>
</comment>
<evidence type="ECO:0000313" key="3">
    <source>
        <dbReference type="Proteomes" id="UP000244225"/>
    </source>
</evidence>
<organism evidence="2 3">
    <name type="scientific">Pontibacter mucosus</name>
    <dbReference type="NCBI Taxonomy" id="1649266"/>
    <lineage>
        <taxon>Bacteria</taxon>
        <taxon>Pseudomonadati</taxon>
        <taxon>Bacteroidota</taxon>
        <taxon>Cytophagia</taxon>
        <taxon>Cytophagales</taxon>
        <taxon>Hymenobacteraceae</taxon>
        <taxon>Pontibacter</taxon>
    </lineage>
</organism>